<reference evidence="1 2" key="1">
    <citation type="journal article" date="2009" name="PLoS Genet.">
        <title>The genome of Nectria haematococca: contribution of supernumerary chromosomes to gene expansion.</title>
        <authorList>
            <person name="Coleman J.J."/>
            <person name="Rounsley S.D."/>
            <person name="Rodriguez-Carres M."/>
            <person name="Kuo A."/>
            <person name="Wasmann C.C."/>
            <person name="Grimwood J."/>
            <person name="Schmutz J."/>
            <person name="Taga M."/>
            <person name="White G.J."/>
            <person name="Zhou S."/>
            <person name="Schwartz D.C."/>
            <person name="Freitag M."/>
            <person name="Ma L.J."/>
            <person name="Danchin E.G."/>
            <person name="Henrissat B."/>
            <person name="Coutinho P.M."/>
            <person name="Nelson D.R."/>
            <person name="Straney D."/>
            <person name="Napoli C.A."/>
            <person name="Barker B.M."/>
            <person name="Gribskov M."/>
            <person name="Rep M."/>
            <person name="Kroken S."/>
            <person name="Molnar I."/>
            <person name="Rensing C."/>
            <person name="Kennell J.C."/>
            <person name="Zamora J."/>
            <person name="Farman M.L."/>
            <person name="Selker E.U."/>
            <person name="Salamov A."/>
            <person name="Shapiro H."/>
            <person name="Pangilinan J."/>
            <person name="Lindquist E."/>
            <person name="Lamers C."/>
            <person name="Grigoriev I.V."/>
            <person name="Geiser D.M."/>
            <person name="Covert S.F."/>
            <person name="Temporini E."/>
            <person name="Vanetten H.D."/>
        </authorList>
    </citation>
    <scope>NUCLEOTIDE SEQUENCE [LARGE SCALE GENOMIC DNA]</scope>
    <source>
        <strain evidence="2">ATCC MYA-4622 / CBS 123669 / FGSC 9596 / NRRL 45880 / 77-13-4</strain>
    </source>
</reference>
<proteinExistence type="predicted"/>
<sequence>GRRICQNELERFLLWCQGLDVADGRLDEVLSRSKELHRQVLSLLLRLGTSILQAMSQASVEPSQLQLDDCDHLRALLDVAETMLKGSGLDEHERPDTPLESDESNYGMVESIEEISAYVDCLLDLAPALDNPVLDIQTDDSNEPLSGTKESFTTSCEEALIYCRKIRDRFDPLPRYLVERLAEANVVRAAKIREMQHQVVSKEPPINDTVTESLFTGRLPQITETTKSSVPPPSVFSSALVSRHVFNDLNPYMCTIEHCQMGGTLYKHSRTWALHESAHVTAAFRSVECTFCSATYQRLDDAYYKHVSGHLREVSLSVLPQTIDNDAESGTDDSE</sequence>
<dbReference type="VEuPathDB" id="FungiDB:NECHADRAFT_25379"/>
<feature type="non-terminal residue" evidence="1">
    <location>
        <position position="335"/>
    </location>
</feature>
<protein>
    <recommendedName>
        <fullName evidence="3">C2H2-type domain-containing protein</fullName>
    </recommendedName>
</protein>
<dbReference type="AlphaFoldDB" id="C7YSQ5"/>
<gene>
    <name evidence="1" type="ORF">NECHADRAFT_25379</name>
</gene>
<dbReference type="OrthoDB" id="5106369at2759"/>
<dbReference type="RefSeq" id="XP_003051396.1">
    <property type="nucleotide sequence ID" value="XM_003051350.1"/>
</dbReference>
<dbReference type="GeneID" id="9668319"/>
<evidence type="ECO:0008006" key="3">
    <source>
        <dbReference type="Google" id="ProtNLM"/>
    </source>
</evidence>
<dbReference type="PANTHER" id="PTHR35391:SF5">
    <property type="entry name" value="DUF6590 DOMAIN-CONTAINING PROTEIN"/>
    <property type="match status" value="1"/>
</dbReference>
<dbReference type="OMA" id="YETIVIW"/>
<dbReference type="Proteomes" id="UP000005206">
    <property type="component" value="Chromosome 5"/>
</dbReference>
<dbReference type="PANTHER" id="PTHR35391">
    <property type="entry name" value="C2H2-TYPE DOMAIN-CONTAINING PROTEIN-RELATED"/>
    <property type="match status" value="1"/>
</dbReference>
<accession>C7YSQ5</accession>
<evidence type="ECO:0000313" key="1">
    <source>
        <dbReference type="EMBL" id="EEU45683.1"/>
    </source>
</evidence>
<keyword evidence="2" id="KW-1185">Reference proteome</keyword>
<organism evidence="1 2">
    <name type="scientific">Fusarium vanettenii (strain ATCC MYA-4622 / CBS 123669 / FGSC 9596 / NRRL 45880 / 77-13-4)</name>
    <name type="common">Fusarium solani subsp. pisi</name>
    <dbReference type="NCBI Taxonomy" id="660122"/>
    <lineage>
        <taxon>Eukaryota</taxon>
        <taxon>Fungi</taxon>
        <taxon>Dikarya</taxon>
        <taxon>Ascomycota</taxon>
        <taxon>Pezizomycotina</taxon>
        <taxon>Sordariomycetes</taxon>
        <taxon>Hypocreomycetidae</taxon>
        <taxon>Hypocreales</taxon>
        <taxon>Nectriaceae</taxon>
        <taxon>Fusarium</taxon>
        <taxon>Fusarium solani species complex</taxon>
        <taxon>Fusarium vanettenii</taxon>
    </lineage>
</organism>
<evidence type="ECO:0000313" key="2">
    <source>
        <dbReference type="Proteomes" id="UP000005206"/>
    </source>
</evidence>
<name>C7YSQ5_FUSV7</name>
<dbReference type="HOGENOM" id="CLU_830427_0_0_1"/>
<feature type="non-terminal residue" evidence="1">
    <location>
        <position position="1"/>
    </location>
</feature>
<dbReference type="eggNOG" id="ENOG502REJG">
    <property type="taxonomic scope" value="Eukaryota"/>
</dbReference>
<dbReference type="EMBL" id="GG698899">
    <property type="protein sequence ID" value="EEU45683.1"/>
    <property type="molecule type" value="Genomic_DNA"/>
</dbReference>
<dbReference type="InParanoid" id="C7YSQ5"/>
<dbReference type="KEGG" id="nhe:NECHADRAFT_25379"/>